<dbReference type="AlphaFoldDB" id="A0A1F4UNI8"/>
<name>A0A1F4UNI8_UNCKA</name>
<proteinExistence type="predicted"/>
<feature type="transmembrane region" description="Helical" evidence="1">
    <location>
        <begin position="15"/>
        <end position="35"/>
    </location>
</feature>
<evidence type="ECO:0000313" key="2">
    <source>
        <dbReference type="EMBL" id="OGC46514.1"/>
    </source>
</evidence>
<accession>A0A1F4UNI8</accession>
<dbReference type="Proteomes" id="UP000178615">
    <property type="component" value="Unassembled WGS sequence"/>
</dbReference>
<comment type="caution">
    <text evidence="2">The sequence shown here is derived from an EMBL/GenBank/DDBJ whole genome shotgun (WGS) entry which is preliminary data.</text>
</comment>
<reference evidence="2 3" key="1">
    <citation type="journal article" date="2016" name="Nat. Commun.">
        <title>Thousands of microbial genomes shed light on interconnected biogeochemical processes in an aquifer system.</title>
        <authorList>
            <person name="Anantharaman K."/>
            <person name="Brown C.T."/>
            <person name="Hug L.A."/>
            <person name="Sharon I."/>
            <person name="Castelle C.J."/>
            <person name="Probst A.J."/>
            <person name="Thomas B.C."/>
            <person name="Singh A."/>
            <person name="Wilkins M.J."/>
            <person name="Karaoz U."/>
            <person name="Brodie E.L."/>
            <person name="Williams K.H."/>
            <person name="Hubbard S.S."/>
            <person name="Banfield J.F."/>
        </authorList>
    </citation>
    <scope>NUCLEOTIDE SEQUENCE [LARGE SCALE GENOMIC DNA]</scope>
</reference>
<gene>
    <name evidence="2" type="ORF">A2V49_00495</name>
</gene>
<sequence>MELNSMILFLKKYRIKILLVGILSAIVGIALFFLLPVKYYSSGSIFVKREIYPYATDHFTYEGYYGQQAAMSYTNSVIGLIKSEDITARSLIQIGEVVNEKNLRKYMQKIKAVKTGPQVITIITKGNTLSDAQSLWGAVSTSIISTMQKINSQNDPYVGLIKVSDEPITKESFKNIYVSTTVGFLLGCLLAMVIFSIKNYLTSHKRK</sequence>
<keyword evidence="1" id="KW-0812">Transmembrane</keyword>
<organism evidence="2 3">
    <name type="scientific">candidate division WWE3 bacterium RBG_19FT_COMBO_34_6</name>
    <dbReference type="NCBI Taxonomy" id="1802612"/>
    <lineage>
        <taxon>Bacteria</taxon>
        <taxon>Katanobacteria</taxon>
    </lineage>
</organism>
<evidence type="ECO:0000256" key="1">
    <source>
        <dbReference type="SAM" id="Phobius"/>
    </source>
</evidence>
<keyword evidence="1" id="KW-0472">Membrane</keyword>
<dbReference type="EMBL" id="MEUV01000001">
    <property type="protein sequence ID" value="OGC46514.1"/>
    <property type="molecule type" value="Genomic_DNA"/>
</dbReference>
<protein>
    <recommendedName>
        <fullName evidence="4">Polysaccharide chain length determinant N-terminal domain-containing protein</fullName>
    </recommendedName>
</protein>
<feature type="transmembrane region" description="Helical" evidence="1">
    <location>
        <begin position="176"/>
        <end position="197"/>
    </location>
</feature>
<evidence type="ECO:0008006" key="4">
    <source>
        <dbReference type="Google" id="ProtNLM"/>
    </source>
</evidence>
<keyword evidence="1" id="KW-1133">Transmembrane helix</keyword>
<evidence type="ECO:0000313" key="3">
    <source>
        <dbReference type="Proteomes" id="UP000178615"/>
    </source>
</evidence>